<dbReference type="InterPro" id="IPR026906">
    <property type="entry name" value="LRR_5"/>
</dbReference>
<reference evidence="2 3" key="1">
    <citation type="submission" date="2019-03" db="EMBL/GenBank/DDBJ databases">
        <authorList>
            <person name="Molinero N."/>
            <person name="Sanchez B."/>
            <person name="Walker A."/>
            <person name="Duncan S."/>
            <person name="Delgado S."/>
            <person name="Margolles A."/>
        </authorList>
    </citation>
    <scope>NUCLEOTIDE SEQUENCE [LARGE SCALE GENOMIC DNA]</scope>
    <source>
        <strain evidence="2 3">IPLA60002</strain>
    </source>
</reference>
<dbReference type="Gene3D" id="3.80.10.10">
    <property type="entry name" value="Ribonuclease Inhibitor"/>
    <property type="match status" value="3"/>
</dbReference>
<keyword evidence="3" id="KW-1185">Reference proteome</keyword>
<dbReference type="InterPro" id="IPR032675">
    <property type="entry name" value="LRR_dom_sf"/>
</dbReference>
<name>A0ABT0NKE5_9FIRM</name>
<protein>
    <submittedName>
        <fullName evidence="2">Leucine-rich repeat domain-containing protein</fullName>
    </submittedName>
</protein>
<comment type="caution">
    <text evidence="2">The sequence shown here is derived from an EMBL/GenBank/DDBJ whole genome shotgun (WGS) entry which is preliminary data.</text>
</comment>
<evidence type="ECO:0000313" key="2">
    <source>
        <dbReference type="EMBL" id="MCL3788397.1"/>
    </source>
</evidence>
<dbReference type="SUPFAM" id="SSF52058">
    <property type="entry name" value="L domain-like"/>
    <property type="match status" value="1"/>
</dbReference>
<proteinExistence type="predicted"/>
<sequence length="328" mass="37088">MGRFIVKTVTNVIYHYILLYAILMAYKRSVGDVMKKQNKKLLLGLAAIMLVSCCIFIFITQGFSGTHRWGGFQYENDKYYNNNTATITKAYYPKKQMVIPSTICFYKVRALGGYVSSRSLWGVHRTGMFENDKVVEEVIISEGIESIVNGCFHNAIALKSLEFPSTIKDISVTNCKNLTSVKFSENTVEIEDLSFQDCSSLEKITLPENIACDGISNDAFYNCTSLQEINIPDSVTRINYWAFYNCVSLKQIDLSKNITEISKCAFSKCSGLEKIYIYEKCTSIADNAFDGCCKLTIYGIKGSYAEQYANEHNIPFEELDATIEFLNK</sequence>
<gene>
    <name evidence="2" type="ORF">E2N93_10445</name>
</gene>
<dbReference type="Proteomes" id="UP001056693">
    <property type="component" value="Unassembled WGS sequence"/>
</dbReference>
<dbReference type="Pfam" id="PF13306">
    <property type="entry name" value="LRR_5"/>
    <property type="match status" value="2"/>
</dbReference>
<dbReference type="InterPro" id="IPR053139">
    <property type="entry name" value="Surface_bspA-like"/>
</dbReference>
<accession>A0ABT0NKE5</accession>
<keyword evidence="1" id="KW-0812">Transmembrane</keyword>
<keyword evidence="1" id="KW-0472">Membrane</keyword>
<dbReference type="PANTHER" id="PTHR45661">
    <property type="entry name" value="SURFACE ANTIGEN"/>
    <property type="match status" value="1"/>
</dbReference>
<dbReference type="PANTHER" id="PTHR45661:SF3">
    <property type="entry name" value="IG-LIKE DOMAIN-CONTAINING PROTEIN"/>
    <property type="match status" value="1"/>
</dbReference>
<evidence type="ECO:0000256" key="1">
    <source>
        <dbReference type="SAM" id="Phobius"/>
    </source>
</evidence>
<organism evidence="2 3">
    <name type="scientific">Ruminococcus bromii</name>
    <dbReference type="NCBI Taxonomy" id="40518"/>
    <lineage>
        <taxon>Bacteria</taxon>
        <taxon>Bacillati</taxon>
        <taxon>Bacillota</taxon>
        <taxon>Clostridia</taxon>
        <taxon>Eubacteriales</taxon>
        <taxon>Oscillospiraceae</taxon>
        <taxon>Ruminococcus</taxon>
    </lineage>
</organism>
<dbReference type="EMBL" id="SNUZ01000014">
    <property type="protein sequence ID" value="MCL3788397.1"/>
    <property type="molecule type" value="Genomic_DNA"/>
</dbReference>
<keyword evidence="1" id="KW-1133">Transmembrane helix</keyword>
<evidence type="ECO:0000313" key="3">
    <source>
        <dbReference type="Proteomes" id="UP001056693"/>
    </source>
</evidence>
<feature type="transmembrane region" description="Helical" evidence="1">
    <location>
        <begin position="41"/>
        <end position="59"/>
    </location>
</feature>
<feature type="transmembrane region" description="Helical" evidence="1">
    <location>
        <begin position="12"/>
        <end position="29"/>
    </location>
</feature>